<dbReference type="Proteomes" id="UP000500949">
    <property type="component" value="Chromosome"/>
</dbReference>
<evidence type="ECO:0000313" key="1">
    <source>
        <dbReference type="EMBL" id="QJR76270.1"/>
    </source>
</evidence>
<evidence type="ECO:0000313" key="2">
    <source>
        <dbReference type="Proteomes" id="UP000500949"/>
    </source>
</evidence>
<protein>
    <submittedName>
        <fullName evidence="1">Uncharacterized protein</fullName>
    </submittedName>
</protein>
<gene>
    <name evidence="1" type="ORF">GKD17_07625</name>
</gene>
<organism evidence="1 2">
    <name type="scientific">Phocaeicola dorei</name>
    <dbReference type="NCBI Taxonomy" id="357276"/>
    <lineage>
        <taxon>Bacteria</taxon>
        <taxon>Pseudomonadati</taxon>
        <taxon>Bacteroidota</taxon>
        <taxon>Bacteroidia</taxon>
        <taxon>Bacteroidales</taxon>
        <taxon>Bacteroidaceae</taxon>
        <taxon>Phocaeicola</taxon>
    </lineage>
</organism>
<name>A0A858XL64_9BACT</name>
<dbReference type="EMBL" id="CP046176">
    <property type="protein sequence ID" value="QJR76270.1"/>
    <property type="molecule type" value="Genomic_DNA"/>
</dbReference>
<dbReference type="RefSeq" id="WP_007837975.1">
    <property type="nucleotide sequence ID" value="NZ_CP046176.1"/>
</dbReference>
<proteinExistence type="predicted"/>
<sequence length="419" mass="48825">MGVWFYLYLIINIIILIYYYKKKLGIFQAPFLMAYTSIFVLLPQLSSIYISPFYEKYLIRDLGIIMATCNLTFILGFEIAKKQKITSSFFSSINYRKSKYILFIFTILGLYSMTLWNDTFQGSDNVIQANLKNFSQYAFCAIVTFIFRKNKSKYLYLLIICTLVPLIYFAFFIKGSRGESLFLLITISFILSMKYPQKHKLISKSIFTILIIGAMLNASITVIRHILVGNSNNENNPTQELVLWEAFKTSFIQKDITVGMDLGNAAKGIRYLKETGQMDYGTSIWDTFIQNYIPRRLVGEEAKENLKLNIVNDKSTIQKLTYNITTMTGYYSAFKCFSYLGFFLFGIIGYLYGYFWRRICKSQICLFIYLSIIATVPLIFTHGVDYLYTRLIFIFLIIYPLSYYSIERKKIKASTKFIV</sequence>
<accession>A0A858XL64</accession>
<reference evidence="1 2" key="1">
    <citation type="submission" date="2019-11" db="EMBL/GenBank/DDBJ databases">
        <title>Complete genome sequence of Bacteroides dorei DSM 17855.</title>
        <authorList>
            <person name="Russell J.T."/>
        </authorList>
    </citation>
    <scope>NUCLEOTIDE SEQUENCE [LARGE SCALE GENOMIC DNA]</scope>
    <source>
        <strain evidence="1 2">DSM 17855</strain>
    </source>
</reference>
<dbReference type="GeneID" id="93446549"/>
<dbReference type="AlphaFoldDB" id="A0A858XL64"/>